<keyword evidence="2" id="KW-1185">Reference proteome</keyword>
<evidence type="ECO:0000313" key="1">
    <source>
        <dbReference type="EMBL" id="KAL2273482.1"/>
    </source>
</evidence>
<comment type="caution">
    <text evidence="1">The sequence shown here is derived from an EMBL/GenBank/DDBJ whole genome shotgun (WGS) entry which is preliminary data.</text>
</comment>
<dbReference type="EMBL" id="JBAWTH010000185">
    <property type="protein sequence ID" value="KAL2273482.1"/>
    <property type="molecule type" value="Genomic_DNA"/>
</dbReference>
<evidence type="ECO:0008006" key="3">
    <source>
        <dbReference type="Google" id="ProtNLM"/>
    </source>
</evidence>
<dbReference type="Proteomes" id="UP001600888">
    <property type="component" value="Unassembled WGS sequence"/>
</dbReference>
<name>A0ABR4DV71_9PEZI</name>
<accession>A0ABR4DV71</accession>
<dbReference type="Gene3D" id="3.30.710.10">
    <property type="entry name" value="Potassium Channel Kv1.1, Chain A"/>
    <property type="match status" value="1"/>
</dbReference>
<organism evidence="1 2">
    <name type="scientific">Diaporthe vaccinii</name>
    <dbReference type="NCBI Taxonomy" id="105482"/>
    <lineage>
        <taxon>Eukaryota</taxon>
        <taxon>Fungi</taxon>
        <taxon>Dikarya</taxon>
        <taxon>Ascomycota</taxon>
        <taxon>Pezizomycotina</taxon>
        <taxon>Sordariomycetes</taxon>
        <taxon>Sordariomycetidae</taxon>
        <taxon>Diaporthales</taxon>
        <taxon>Diaporthaceae</taxon>
        <taxon>Diaporthe</taxon>
        <taxon>Diaporthe eres species complex</taxon>
    </lineage>
</organism>
<dbReference type="CDD" id="cd18186">
    <property type="entry name" value="BTB_POZ_ZBTB_KLHL-like"/>
    <property type="match status" value="1"/>
</dbReference>
<gene>
    <name evidence="1" type="ORF">FJTKL_04478</name>
</gene>
<reference evidence="1 2" key="1">
    <citation type="submission" date="2024-03" db="EMBL/GenBank/DDBJ databases">
        <title>A high-quality draft genome sequence of Diaporthe vaccinii, a causative agent of upright dieback and viscid rot disease in cranberry plants.</title>
        <authorList>
            <person name="Sarrasin M."/>
            <person name="Lang B.F."/>
            <person name="Burger G."/>
        </authorList>
    </citation>
    <scope>NUCLEOTIDE SEQUENCE [LARGE SCALE GENOMIC DNA]</scope>
    <source>
        <strain evidence="1 2">IS7</strain>
    </source>
</reference>
<dbReference type="SUPFAM" id="SSF54695">
    <property type="entry name" value="POZ domain"/>
    <property type="match status" value="1"/>
</dbReference>
<dbReference type="InterPro" id="IPR011333">
    <property type="entry name" value="SKP1/BTB/POZ_sf"/>
</dbReference>
<proteinExistence type="predicted"/>
<protein>
    <recommendedName>
        <fullName evidence="3">BTB domain-containing protein</fullName>
    </recommendedName>
</protein>
<evidence type="ECO:0000313" key="2">
    <source>
        <dbReference type="Proteomes" id="UP001600888"/>
    </source>
</evidence>
<sequence>MAPIRQDDGLKNASPRDLDFLETGCFSDFSVICGDRTWKTHKNILCRIEYFRRAIMDGCKFDGPSEYA</sequence>